<feature type="compositionally biased region" description="Basic and acidic residues" evidence="1">
    <location>
        <begin position="300"/>
        <end position="319"/>
    </location>
</feature>
<protein>
    <submittedName>
        <fullName evidence="3">Uncharacterized protein</fullName>
    </submittedName>
</protein>
<proteinExistence type="predicted"/>
<reference evidence="3 4" key="1">
    <citation type="submission" date="2019-07" db="EMBL/GenBank/DDBJ databases">
        <title>Genome assembly of two rare yeast pathogens: Diutina rugosa and Trichomonascus ciferrii.</title>
        <authorList>
            <person name="Mixao V."/>
            <person name="Saus E."/>
            <person name="Hansen A."/>
            <person name="Lass-Flor C."/>
            <person name="Gabaldon T."/>
        </authorList>
    </citation>
    <scope>NUCLEOTIDE SEQUENCE [LARGE SCALE GENOMIC DNA]</scope>
    <source>
        <strain evidence="3 4">CBS 613</strain>
    </source>
</reference>
<feature type="compositionally biased region" description="Low complexity" evidence="1">
    <location>
        <begin position="209"/>
        <end position="297"/>
    </location>
</feature>
<keyword evidence="2" id="KW-0732">Signal</keyword>
<feature type="compositionally biased region" description="Low complexity" evidence="1">
    <location>
        <begin position="343"/>
        <end position="352"/>
    </location>
</feature>
<evidence type="ECO:0000313" key="4">
    <source>
        <dbReference type="Proteomes" id="UP000449547"/>
    </source>
</evidence>
<feature type="region of interest" description="Disordered" evidence="1">
    <location>
        <begin position="209"/>
        <end position="358"/>
    </location>
</feature>
<evidence type="ECO:0000256" key="2">
    <source>
        <dbReference type="SAM" id="SignalP"/>
    </source>
</evidence>
<dbReference type="EMBL" id="SWFT01000105">
    <property type="protein sequence ID" value="KAA8901145.1"/>
    <property type="molecule type" value="Genomic_DNA"/>
</dbReference>
<evidence type="ECO:0000256" key="1">
    <source>
        <dbReference type="SAM" id="MobiDB-lite"/>
    </source>
</evidence>
<dbReference type="RefSeq" id="XP_034011768.1">
    <property type="nucleotide sequence ID" value="XM_034156286.1"/>
</dbReference>
<feature type="signal peptide" evidence="2">
    <location>
        <begin position="1"/>
        <end position="20"/>
    </location>
</feature>
<accession>A0A642UQG4</accession>
<dbReference type="VEuPathDB" id="FungiDB:DIURU_003515"/>
<comment type="caution">
    <text evidence="3">The sequence shown here is derived from an EMBL/GenBank/DDBJ whole genome shotgun (WGS) entry which is preliminary data.</text>
</comment>
<feature type="compositionally biased region" description="Basic and acidic residues" evidence="1">
    <location>
        <begin position="55"/>
        <end position="72"/>
    </location>
</feature>
<feature type="compositionally biased region" description="Acidic residues" evidence="1">
    <location>
        <begin position="81"/>
        <end position="102"/>
    </location>
</feature>
<keyword evidence="4" id="KW-1185">Reference proteome</keyword>
<feature type="compositionally biased region" description="Low complexity" evidence="1">
    <location>
        <begin position="320"/>
        <end position="335"/>
    </location>
</feature>
<dbReference type="GeneID" id="54782166"/>
<dbReference type="Proteomes" id="UP000449547">
    <property type="component" value="Unassembled WGS sequence"/>
</dbReference>
<feature type="region of interest" description="Disordered" evidence="1">
    <location>
        <begin position="48"/>
        <end position="102"/>
    </location>
</feature>
<sequence>MKVSLIALATIAAASPLNFASKDSSVVPRDEGVIPWGKIFALFRRDDSDDIGDNYEDHSPKKSGKKGDKKPNAVDQLFGDELPEEDDDEEEEGDDDNEDEDEDDVYADATIKNLKNFRIIVDFESDDRLISLKQQNGTQQPVAARYGQDARFNLVNSTLTNLNGTRVVFDVLGSFGLVNGTFNATTNTTNTTILRTLPSNSAALLLKSSASSKESSSETGSVSEASESAESTATASSQASGAQQQSQQIEQTAQQTEQTAQQTAAGAEQQQSGAAEPTQIEQQSEAAGAEATATQSANQKRAEKESSSSKESSSKESKTSSKASKTSDAKATGAAAKEEPKESGSGSSKGSSLNSTSEYNSTGTIQVFAQNGTNVTSFPGWKIYENRLFYKDFTQWYGCPGKNNQTFHISTHKCKGGERVKLRVFV</sequence>
<feature type="chain" id="PRO_5024908710" evidence="2">
    <location>
        <begin position="21"/>
        <end position="426"/>
    </location>
</feature>
<dbReference type="AlphaFoldDB" id="A0A642UQG4"/>
<evidence type="ECO:0000313" key="3">
    <source>
        <dbReference type="EMBL" id="KAA8901145.1"/>
    </source>
</evidence>
<organism evidence="3 4">
    <name type="scientific">Diutina rugosa</name>
    <name type="common">Yeast</name>
    <name type="synonym">Candida rugosa</name>
    <dbReference type="NCBI Taxonomy" id="5481"/>
    <lineage>
        <taxon>Eukaryota</taxon>
        <taxon>Fungi</taxon>
        <taxon>Dikarya</taxon>
        <taxon>Ascomycota</taxon>
        <taxon>Saccharomycotina</taxon>
        <taxon>Pichiomycetes</taxon>
        <taxon>Debaryomycetaceae</taxon>
        <taxon>Diutina</taxon>
    </lineage>
</organism>
<gene>
    <name evidence="3" type="ORF">DIURU_003515</name>
</gene>
<name>A0A642UQG4_DIURU</name>